<proteinExistence type="predicted"/>
<reference evidence="1 2" key="1">
    <citation type="submission" date="2024-01" db="EMBL/GenBank/DDBJ databases">
        <title>Genome assemblies of Stephania.</title>
        <authorList>
            <person name="Yang L."/>
        </authorList>
    </citation>
    <scope>NUCLEOTIDE SEQUENCE [LARGE SCALE GENOMIC DNA]</scope>
    <source>
        <strain evidence="1">JXDWG</strain>
        <tissue evidence="1">Leaf</tissue>
    </source>
</reference>
<gene>
    <name evidence="1" type="ORF">Scep_019617</name>
</gene>
<organism evidence="1 2">
    <name type="scientific">Stephania cephalantha</name>
    <dbReference type="NCBI Taxonomy" id="152367"/>
    <lineage>
        <taxon>Eukaryota</taxon>
        <taxon>Viridiplantae</taxon>
        <taxon>Streptophyta</taxon>
        <taxon>Embryophyta</taxon>
        <taxon>Tracheophyta</taxon>
        <taxon>Spermatophyta</taxon>
        <taxon>Magnoliopsida</taxon>
        <taxon>Ranunculales</taxon>
        <taxon>Menispermaceae</taxon>
        <taxon>Menispermoideae</taxon>
        <taxon>Cissampelideae</taxon>
        <taxon>Stephania</taxon>
    </lineage>
</organism>
<evidence type="ECO:0000313" key="2">
    <source>
        <dbReference type="Proteomes" id="UP001419268"/>
    </source>
</evidence>
<comment type="caution">
    <text evidence="1">The sequence shown here is derived from an EMBL/GenBank/DDBJ whole genome shotgun (WGS) entry which is preliminary data.</text>
</comment>
<dbReference type="Proteomes" id="UP001419268">
    <property type="component" value="Unassembled WGS sequence"/>
</dbReference>
<protein>
    <submittedName>
        <fullName evidence="1">Uncharacterized protein</fullName>
    </submittedName>
</protein>
<dbReference type="EMBL" id="JBBNAG010000008">
    <property type="protein sequence ID" value="KAK9112098.1"/>
    <property type="molecule type" value="Genomic_DNA"/>
</dbReference>
<keyword evidence="2" id="KW-1185">Reference proteome</keyword>
<evidence type="ECO:0000313" key="1">
    <source>
        <dbReference type="EMBL" id="KAK9112098.1"/>
    </source>
</evidence>
<sequence>MINWEEVCESQAKGGLRIHTSSQMNIALQAKIAWKILTKVPALLVKVSNAKYLQQQSLLQAKRCSSDSSIWKAILYGSEAL</sequence>
<dbReference type="AlphaFoldDB" id="A0AAP0IBI9"/>
<accession>A0AAP0IBI9</accession>
<name>A0AAP0IBI9_9MAGN</name>